<dbReference type="STRING" id="288705.RSal33209_1352"/>
<accession>A9WN90</accession>
<dbReference type="KEGG" id="rsa:RSal33209_1352"/>
<evidence type="ECO:0000256" key="1">
    <source>
        <dbReference type="SAM" id="Phobius"/>
    </source>
</evidence>
<protein>
    <submittedName>
        <fullName evidence="2">Uncharacterized protein</fullName>
    </submittedName>
</protein>
<keyword evidence="3" id="KW-1185">Reference proteome</keyword>
<feature type="transmembrane region" description="Helical" evidence="1">
    <location>
        <begin position="50"/>
        <end position="74"/>
    </location>
</feature>
<name>A9WN90_RENSM</name>
<dbReference type="eggNOG" id="ENOG5033A03">
    <property type="taxonomic scope" value="Bacteria"/>
</dbReference>
<evidence type="ECO:0000313" key="3">
    <source>
        <dbReference type="Proteomes" id="UP000002007"/>
    </source>
</evidence>
<reference evidence="3" key="1">
    <citation type="journal article" date="2008" name="J. Bacteriol.">
        <title>Genome sequence of the fish pathogen Renibacterium salmoninarum suggests reductive evolution away from an environmental Arthrobacter ancestor.</title>
        <authorList>
            <person name="Wiens G.D."/>
            <person name="Rockey D.D."/>
            <person name="Wu Z."/>
            <person name="Chang J."/>
            <person name="Levy R."/>
            <person name="Crane S."/>
            <person name="Chen D.S."/>
            <person name="Capri G.R."/>
            <person name="Burnett J.R."/>
            <person name="Sudheesh P.S."/>
            <person name="Schipma M.J."/>
            <person name="Burd H."/>
            <person name="Bhattacharyya A."/>
            <person name="Rhodes L.D."/>
            <person name="Kaul R."/>
            <person name="Strom M.S."/>
        </authorList>
    </citation>
    <scope>NUCLEOTIDE SEQUENCE [LARGE SCALE GENOMIC DNA]</scope>
    <source>
        <strain evidence="3">ATCC 33209 / DSM 20767 / JCM 11484 / NBRC 15589 / NCIMB 2235</strain>
    </source>
</reference>
<keyword evidence="1" id="KW-1133">Transmembrane helix</keyword>
<dbReference type="Proteomes" id="UP000002007">
    <property type="component" value="Chromosome"/>
</dbReference>
<keyword evidence="1" id="KW-0472">Membrane</keyword>
<proteinExistence type="predicted"/>
<dbReference type="AlphaFoldDB" id="A9WN90"/>
<dbReference type="EMBL" id="CP000910">
    <property type="protein sequence ID" value="ABY23089.1"/>
    <property type="molecule type" value="Genomic_DNA"/>
</dbReference>
<dbReference type="HOGENOM" id="CLU_178345_1_0_11"/>
<keyword evidence="1" id="KW-0812">Transmembrane</keyword>
<sequence>MGRKSMNTSVKRFFRQRLSPVALFCVLSVVASTLISRLKADDGDERGDVPGWVMVTLMSALLVVGLLAIAGPALAKMFEDAIGKVGK</sequence>
<organism evidence="2 3">
    <name type="scientific">Renibacterium salmoninarum (strain ATCC 33209 / DSM 20767 / JCM 11484 / NBRC 15589 / NCIMB 2235)</name>
    <dbReference type="NCBI Taxonomy" id="288705"/>
    <lineage>
        <taxon>Bacteria</taxon>
        <taxon>Bacillati</taxon>
        <taxon>Actinomycetota</taxon>
        <taxon>Actinomycetes</taxon>
        <taxon>Micrococcales</taxon>
        <taxon>Micrococcaceae</taxon>
        <taxon>Renibacterium</taxon>
    </lineage>
</organism>
<gene>
    <name evidence="2" type="ordered locus">RSal33209_1352</name>
</gene>
<evidence type="ECO:0000313" key="2">
    <source>
        <dbReference type="EMBL" id="ABY23089.1"/>
    </source>
</evidence>